<comment type="caution">
    <text evidence="2">The sequence shown here is derived from an EMBL/GenBank/DDBJ whole genome shotgun (WGS) entry which is preliminary data.</text>
</comment>
<feature type="signal peptide" evidence="1">
    <location>
        <begin position="1"/>
        <end position="21"/>
    </location>
</feature>
<accession>A0A7K1XWP6</accession>
<evidence type="ECO:0000256" key="1">
    <source>
        <dbReference type="SAM" id="SignalP"/>
    </source>
</evidence>
<organism evidence="2 3">
    <name type="scientific">Hufsiella ginkgonis</name>
    <dbReference type="NCBI Taxonomy" id="2695274"/>
    <lineage>
        <taxon>Bacteria</taxon>
        <taxon>Pseudomonadati</taxon>
        <taxon>Bacteroidota</taxon>
        <taxon>Sphingobacteriia</taxon>
        <taxon>Sphingobacteriales</taxon>
        <taxon>Sphingobacteriaceae</taxon>
        <taxon>Hufsiella</taxon>
    </lineage>
</organism>
<dbReference type="RefSeq" id="WP_160906390.1">
    <property type="nucleotide sequence ID" value="NZ_WVHS01000002.1"/>
</dbReference>
<feature type="chain" id="PRO_5029532709" evidence="1">
    <location>
        <begin position="22"/>
        <end position="169"/>
    </location>
</feature>
<dbReference type="PROSITE" id="PS51257">
    <property type="entry name" value="PROKAR_LIPOPROTEIN"/>
    <property type="match status" value="1"/>
</dbReference>
<reference evidence="2 3" key="1">
    <citation type="submission" date="2019-11" db="EMBL/GenBank/DDBJ databases">
        <title>Pedobacter sp. HMF7056 Genome sequencing and assembly.</title>
        <authorList>
            <person name="Kang H."/>
            <person name="Kim H."/>
            <person name="Joh K."/>
        </authorList>
    </citation>
    <scope>NUCLEOTIDE SEQUENCE [LARGE SCALE GENOMIC DNA]</scope>
    <source>
        <strain evidence="2 3">HMF7056</strain>
    </source>
</reference>
<dbReference type="EMBL" id="WVHS01000002">
    <property type="protein sequence ID" value="MXV15390.1"/>
    <property type="molecule type" value="Genomic_DNA"/>
</dbReference>
<protein>
    <submittedName>
        <fullName evidence="2">DUF4843 domain-containing protein</fullName>
    </submittedName>
</protein>
<keyword evidence="3" id="KW-1185">Reference proteome</keyword>
<gene>
    <name evidence="2" type="ORF">GS398_08760</name>
</gene>
<dbReference type="Proteomes" id="UP000451233">
    <property type="component" value="Unassembled WGS sequence"/>
</dbReference>
<name>A0A7K1XWP6_9SPHI</name>
<sequence>MNKIKYLLGIVILLFSSSCIKNDEITVQSTVIEWDAATYNANSAGLLYPLLTRYTGYGRATVTTDPLLTRTSGTVKLRVNLVGPQRSTATEISYSVQAAGTTAVSGTHFTTTGKATIPANSSFAEVEVVILNPGASTGGAKTLALELLPSGDIKPSENEKYIGLSIAQN</sequence>
<evidence type="ECO:0000313" key="3">
    <source>
        <dbReference type="Proteomes" id="UP000451233"/>
    </source>
</evidence>
<proteinExistence type="predicted"/>
<evidence type="ECO:0000313" key="2">
    <source>
        <dbReference type="EMBL" id="MXV15390.1"/>
    </source>
</evidence>
<dbReference type="AlphaFoldDB" id="A0A7K1XWP6"/>
<keyword evidence="1" id="KW-0732">Signal</keyword>